<dbReference type="PROSITE" id="PS50109">
    <property type="entry name" value="HIS_KIN"/>
    <property type="match status" value="1"/>
</dbReference>
<keyword evidence="9" id="KW-1133">Transmembrane helix</keyword>
<feature type="transmembrane region" description="Helical" evidence="9">
    <location>
        <begin position="223"/>
        <end position="247"/>
    </location>
</feature>
<keyword evidence="7" id="KW-0067">ATP-binding</keyword>
<dbReference type="InterPro" id="IPR003018">
    <property type="entry name" value="GAF"/>
</dbReference>
<keyword evidence="9" id="KW-0812">Transmembrane</keyword>
<evidence type="ECO:0000256" key="4">
    <source>
        <dbReference type="ARBA" id="ARBA00022679"/>
    </source>
</evidence>
<feature type="transmembrane region" description="Helical" evidence="9">
    <location>
        <begin position="156"/>
        <end position="174"/>
    </location>
</feature>
<protein>
    <recommendedName>
        <fullName evidence="2">histidine kinase</fullName>
        <ecNumber evidence="2">2.7.13.3</ecNumber>
    </recommendedName>
</protein>
<dbReference type="EC" id="2.7.13.3" evidence="2"/>
<dbReference type="InterPro" id="IPR029016">
    <property type="entry name" value="GAF-like_dom_sf"/>
</dbReference>
<accession>A0A4R3I3L9</accession>
<evidence type="ECO:0000256" key="2">
    <source>
        <dbReference type="ARBA" id="ARBA00012438"/>
    </source>
</evidence>
<comment type="caution">
    <text evidence="11">The sequence shown here is derived from an EMBL/GenBank/DDBJ whole genome shotgun (WGS) entry which is preliminary data.</text>
</comment>
<evidence type="ECO:0000256" key="7">
    <source>
        <dbReference type="ARBA" id="ARBA00022840"/>
    </source>
</evidence>
<keyword evidence="8" id="KW-0902">Two-component regulatory system</keyword>
<keyword evidence="5" id="KW-0547">Nucleotide-binding</keyword>
<dbReference type="AlphaFoldDB" id="A0A4R3I3L9"/>
<dbReference type="Gene3D" id="3.30.450.40">
    <property type="match status" value="1"/>
</dbReference>
<feature type="transmembrane region" description="Helical" evidence="9">
    <location>
        <begin position="98"/>
        <end position="120"/>
    </location>
</feature>
<dbReference type="PRINTS" id="PR00344">
    <property type="entry name" value="BCTRLSENSOR"/>
</dbReference>
<dbReference type="GO" id="GO:0004673">
    <property type="term" value="F:protein histidine kinase activity"/>
    <property type="evidence" value="ECO:0007669"/>
    <property type="project" value="UniProtKB-EC"/>
</dbReference>
<dbReference type="InterPro" id="IPR036890">
    <property type="entry name" value="HATPase_C_sf"/>
</dbReference>
<dbReference type="SMART" id="SM00387">
    <property type="entry name" value="HATPase_c"/>
    <property type="match status" value="1"/>
</dbReference>
<dbReference type="EMBL" id="SLZR01000009">
    <property type="protein sequence ID" value="TCS40306.1"/>
    <property type="molecule type" value="Genomic_DNA"/>
</dbReference>
<dbReference type="InterPro" id="IPR004358">
    <property type="entry name" value="Sig_transdc_His_kin-like_C"/>
</dbReference>
<feature type="transmembrane region" description="Helical" evidence="9">
    <location>
        <begin position="6"/>
        <end position="25"/>
    </location>
</feature>
<dbReference type="Proteomes" id="UP000295793">
    <property type="component" value="Unassembled WGS sequence"/>
</dbReference>
<keyword evidence="3" id="KW-0597">Phosphoprotein</keyword>
<dbReference type="SUPFAM" id="SSF55874">
    <property type="entry name" value="ATPase domain of HSP90 chaperone/DNA topoisomerase II/histidine kinase"/>
    <property type="match status" value="1"/>
</dbReference>
<evidence type="ECO:0000313" key="11">
    <source>
        <dbReference type="EMBL" id="TCS40306.1"/>
    </source>
</evidence>
<sequence length="672" mass="75582">MDYVTVTQTAFFTTFVTTGSLLALLLFQSITVYWKRLLLIGVFGQFIWSLAFFISYSIVPLSAKMTLGAEILRLFLWLASLFALLARRVRIIEWPLKLKIITSLTIVTAASSAICLLIGVGSASTINLLIMLLATFALVFTEQVVRNLNTHRMIKLIGLCLTFLFAFDVLMYGHNLITNDIPLTMWQTRAALALTVAAALGVGSMVFNENDDSHYLFTVSRPAAFYSTTILFSACLISLVSLGSYYVKKQGFLGTYLFSLAMTAILLLLFSLAISREFRQRCEVFLSKHFFSLKYDYRTEWLHAIKLLSDLDSASSSYYKNILTMLCEVVRAEAGSLWINDNSTFKQIVSNIKLEGAPESINVNEPFIRTMLKESWIFVPGSRATSLAQNNRLLPDWIEKNESIWLVAPLIIQMKLVGFVILARPKLGSDITFEDRDLMTNVSTQVASNILLHQQERVISDTKQLETYNRLSAFIMHDINNVIAQLALIGKNAERHKNNPAFIEDMIKTVHNATSRMQGLIQKFNPATKEQKTSFLASELLLELVQECSCYKPMPRLMVNNDFELKADKQRLSLALKNLIRNAQEATAASGQVNVISETQNGVSRIIIEDTGQGMSEYFIREELFRPFATTKQENGVGIGAYLTKSYIEHLGANLNVQSEPDKGSRFEIAFS</sequence>
<evidence type="ECO:0000256" key="6">
    <source>
        <dbReference type="ARBA" id="ARBA00022777"/>
    </source>
</evidence>
<evidence type="ECO:0000313" key="12">
    <source>
        <dbReference type="Proteomes" id="UP000295793"/>
    </source>
</evidence>
<name>A0A4R3I3L9_9GAMM</name>
<evidence type="ECO:0000256" key="5">
    <source>
        <dbReference type="ARBA" id="ARBA00022741"/>
    </source>
</evidence>
<proteinExistence type="predicted"/>
<dbReference type="InterPro" id="IPR005467">
    <property type="entry name" value="His_kinase_dom"/>
</dbReference>
<feature type="domain" description="Histidine kinase" evidence="10">
    <location>
        <begin position="474"/>
        <end position="672"/>
    </location>
</feature>
<dbReference type="Pfam" id="PF02518">
    <property type="entry name" value="HATPase_c"/>
    <property type="match status" value="1"/>
</dbReference>
<dbReference type="InterPro" id="IPR014265">
    <property type="entry name" value="XrtA/PrsK"/>
</dbReference>
<evidence type="ECO:0000256" key="3">
    <source>
        <dbReference type="ARBA" id="ARBA00022553"/>
    </source>
</evidence>
<dbReference type="GO" id="GO:0005524">
    <property type="term" value="F:ATP binding"/>
    <property type="evidence" value="ECO:0007669"/>
    <property type="project" value="UniProtKB-KW"/>
</dbReference>
<organism evidence="11 12">
    <name type="scientific">Reinekea marinisedimentorum</name>
    <dbReference type="NCBI Taxonomy" id="230495"/>
    <lineage>
        <taxon>Bacteria</taxon>
        <taxon>Pseudomonadati</taxon>
        <taxon>Pseudomonadota</taxon>
        <taxon>Gammaproteobacteria</taxon>
        <taxon>Oceanospirillales</taxon>
        <taxon>Saccharospirillaceae</taxon>
        <taxon>Reinekea</taxon>
    </lineage>
</organism>
<gene>
    <name evidence="11" type="ORF">BCF53_10915</name>
</gene>
<evidence type="ECO:0000259" key="10">
    <source>
        <dbReference type="PROSITE" id="PS50109"/>
    </source>
</evidence>
<dbReference type="PANTHER" id="PTHR43065:SF10">
    <property type="entry name" value="PEROXIDE STRESS-ACTIVATED HISTIDINE KINASE MAK3"/>
    <property type="match status" value="1"/>
</dbReference>
<comment type="catalytic activity">
    <reaction evidence="1">
        <text>ATP + protein L-histidine = ADP + protein N-phospho-L-histidine.</text>
        <dbReference type="EC" id="2.7.13.3"/>
    </reaction>
</comment>
<dbReference type="Pfam" id="PF13492">
    <property type="entry name" value="GAF_3"/>
    <property type="match status" value="1"/>
</dbReference>
<keyword evidence="4" id="KW-0808">Transferase</keyword>
<evidence type="ECO:0000256" key="8">
    <source>
        <dbReference type="ARBA" id="ARBA00023012"/>
    </source>
</evidence>
<dbReference type="InterPro" id="IPR003594">
    <property type="entry name" value="HATPase_dom"/>
</dbReference>
<keyword evidence="6 11" id="KW-0418">Kinase</keyword>
<keyword evidence="12" id="KW-1185">Reference proteome</keyword>
<evidence type="ECO:0000256" key="9">
    <source>
        <dbReference type="SAM" id="Phobius"/>
    </source>
</evidence>
<dbReference type="PANTHER" id="PTHR43065">
    <property type="entry name" value="SENSOR HISTIDINE KINASE"/>
    <property type="match status" value="1"/>
</dbReference>
<dbReference type="GO" id="GO:0000160">
    <property type="term" value="P:phosphorelay signal transduction system"/>
    <property type="evidence" value="ECO:0007669"/>
    <property type="project" value="UniProtKB-KW"/>
</dbReference>
<dbReference type="Gene3D" id="3.30.565.10">
    <property type="entry name" value="Histidine kinase-like ATPase, C-terminal domain"/>
    <property type="match status" value="1"/>
</dbReference>
<dbReference type="SUPFAM" id="SSF55781">
    <property type="entry name" value="GAF domain-like"/>
    <property type="match status" value="1"/>
</dbReference>
<dbReference type="RefSeq" id="WP_132701821.1">
    <property type="nucleotide sequence ID" value="NZ_SLZR01000009.1"/>
</dbReference>
<feature type="transmembrane region" description="Helical" evidence="9">
    <location>
        <begin position="37"/>
        <end position="59"/>
    </location>
</feature>
<evidence type="ECO:0000256" key="1">
    <source>
        <dbReference type="ARBA" id="ARBA00000085"/>
    </source>
</evidence>
<dbReference type="OrthoDB" id="9785691at2"/>
<reference evidence="11 12" key="1">
    <citation type="submission" date="2019-03" db="EMBL/GenBank/DDBJ databases">
        <title>Genomic Encyclopedia of Archaeal and Bacterial Type Strains, Phase II (KMG-II): from individual species to whole genera.</title>
        <authorList>
            <person name="Goeker M."/>
        </authorList>
    </citation>
    <scope>NUCLEOTIDE SEQUENCE [LARGE SCALE GENOMIC DNA]</scope>
    <source>
        <strain evidence="11 12">DSM 15388</strain>
    </source>
</reference>
<feature type="transmembrane region" description="Helical" evidence="9">
    <location>
        <begin position="65"/>
        <end position="86"/>
    </location>
</feature>
<dbReference type="NCBIfam" id="TIGR02916">
    <property type="entry name" value="PEP_his_kin"/>
    <property type="match status" value="1"/>
</dbReference>
<feature type="transmembrane region" description="Helical" evidence="9">
    <location>
        <begin position="186"/>
        <end position="207"/>
    </location>
</feature>
<feature type="transmembrane region" description="Helical" evidence="9">
    <location>
        <begin position="253"/>
        <end position="274"/>
    </location>
</feature>
<keyword evidence="9" id="KW-0472">Membrane</keyword>